<name>A0AAD6WLB2_9AGAR</name>
<evidence type="ECO:0000313" key="3">
    <source>
        <dbReference type="Proteomes" id="UP001218188"/>
    </source>
</evidence>
<gene>
    <name evidence="2" type="ORF">C8F04DRAFT_1280965</name>
</gene>
<proteinExistence type="predicted"/>
<sequence>MSVLEAAARSPDSIAYYYCRVKTEMPGLELPPAYTTAVYAPDGLLHCDNGPTPFIGRIKATSVPPPHTVASLKRALVQAEKAPGSKRGPHRSIQDQGYSKADGLGATPRTPVALVFLRDPEEALCVSDTDEAPWNDELPIVYYRLYNRGETRIAPPRNALCVKRRIAKLEGKPIYKLADLFINTTTDDPRSSTDVVDDTQGSSRDKPLLVVLPERRPGLYGTNTARWLSPSPGDTLLTDGVAHCLVNLSMPDVEQPRAMTITEVPARFPVHETSQLWPQPHTDPSLALRLLRRPLQPSTQRTQITPALHINIPLTRMCFLAAPAPTIANSTMTVQAEAGSCFYVDTNAVGIYRITVHFSPLVSAA</sequence>
<comment type="caution">
    <text evidence="2">The sequence shown here is derived from an EMBL/GenBank/DDBJ whole genome shotgun (WGS) entry which is preliminary data.</text>
</comment>
<feature type="region of interest" description="Disordered" evidence="1">
    <location>
        <begin position="79"/>
        <end position="105"/>
    </location>
</feature>
<evidence type="ECO:0000256" key="1">
    <source>
        <dbReference type="SAM" id="MobiDB-lite"/>
    </source>
</evidence>
<protein>
    <submittedName>
        <fullName evidence="2">Uncharacterized protein</fullName>
    </submittedName>
</protein>
<reference evidence="2" key="1">
    <citation type="submission" date="2023-03" db="EMBL/GenBank/DDBJ databases">
        <title>Massive genome expansion in bonnet fungi (Mycena s.s.) driven by repeated elements and novel gene families across ecological guilds.</title>
        <authorList>
            <consortium name="Lawrence Berkeley National Laboratory"/>
            <person name="Harder C.B."/>
            <person name="Miyauchi S."/>
            <person name="Viragh M."/>
            <person name="Kuo A."/>
            <person name="Thoen E."/>
            <person name="Andreopoulos B."/>
            <person name="Lu D."/>
            <person name="Skrede I."/>
            <person name="Drula E."/>
            <person name="Henrissat B."/>
            <person name="Morin E."/>
            <person name="Kohler A."/>
            <person name="Barry K."/>
            <person name="LaButti K."/>
            <person name="Morin E."/>
            <person name="Salamov A."/>
            <person name="Lipzen A."/>
            <person name="Mereny Z."/>
            <person name="Hegedus B."/>
            <person name="Baldrian P."/>
            <person name="Stursova M."/>
            <person name="Weitz H."/>
            <person name="Taylor A."/>
            <person name="Grigoriev I.V."/>
            <person name="Nagy L.G."/>
            <person name="Martin F."/>
            <person name="Kauserud H."/>
        </authorList>
    </citation>
    <scope>NUCLEOTIDE SEQUENCE</scope>
    <source>
        <strain evidence="2">CBHHK200</strain>
    </source>
</reference>
<evidence type="ECO:0000313" key="2">
    <source>
        <dbReference type="EMBL" id="KAJ7016627.1"/>
    </source>
</evidence>
<organism evidence="2 3">
    <name type="scientific">Mycena alexandri</name>
    <dbReference type="NCBI Taxonomy" id="1745969"/>
    <lineage>
        <taxon>Eukaryota</taxon>
        <taxon>Fungi</taxon>
        <taxon>Dikarya</taxon>
        <taxon>Basidiomycota</taxon>
        <taxon>Agaricomycotina</taxon>
        <taxon>Agaricomycetes</taxon>
        <taxon>Agaricomycetidae</taxon>
        <taxon>Agaricales</taxon>
        <taxon>Marasmiineae</taxon>
        <taxon>Mycenaceae</taxon>
        <taxon>Mycena</taxon>
    </lineage>
</organism>
<dbReference type="AlphaFoldDB" id="A0AAD6WLB2"/>
<keyword evidence="3" id="KW-1185">Reference proteome</keyword>
<accession>A0AAD6WLB2</accession>
<dbReference type="EMBL" id="JARJCM010000480">
    <property type="protein sequence ID" value="KAJ7016627.1"/>
    <property type="molecule type" value="Genomic_DNA"/>
</dbReference>
<dbReference type="Proteomes" id="UP001218188">
    <property type="component" value="Unassembled WGS sequence"/>
</dbReference>